<dbReference type="PATRIC" id="fig|134601.6.peg.1029"/>
<dbReference type="KEGG" id="mgo:AFA91_04960"/>
<evidence type="ECO:0000313" key="2">
    <source>
        <dbReference type="Proteomes" id="UP000062255"/>
    </source>
</evidence>
<reference evidence="1 2" key="1">
    <citation type="submission" date="2015-07" db="EMBL/GenBank/DDBJ databases">
        <title>Complete genome sequence of Mycobacterium goodii X7B, a facultative thermophilic biodesulfurizing bacterium.</title>
        <authorList>
            <person name="Yu B."/>
            <person name="Li F."/>
            <person name="Xu P."/>
        </authorList>
    </citation>
    <scope>NUCLEOTIDE SEQUENCE [LARGE SCALE GENOMIC DNA]</scope>
    <source>
        <strain evidence="1 2">X7B</strain>
    </source>
</reference>
<protein>
    <recommendedName>
        <fullName evidence="3">DUF4241 domain-containing protein</fullName>
    </recommendedName>
</protein>
<evidence type="ECO:0008006" key="3">
    <source>
        <dbReference type="Google" id="ProtNLM"/>
    </source>
</evidence>
<name>A0A0K0X204_MYCGD</name>
<dbReference type="AlphaFoldDB" id="A0A0K0X204"/>
<sequence length="199" mass="21473">MNLDTFVVGKTFYCKGASELELGSVAVPSGRLRIRDPFFPHPGPDDGCLLIVAPGTYRVWVTLVEIPALHDETELETREAYLSIGLNDRTPTGLDYADALLPSPRPSFGAMTGTDSGNIAVFDDTLTDIDRQQLSDELDAHHPLPELYANIAVGDRNVVCSHSGYGDGAFNILLTHDAAGPIAIHVDFGIFGTDEDDDD</sequence>
<evidence type="ECO:0000313" key="1">
    <source>
        <dbReference type="EMBL" id="AKS31338.1"/>
    </source>
</evidence>
<dbReference type="STRING" id="134601.AFA91_04960"/>
<dbReference type="RefSeq" id="WP_049743746.1">
    <property type="nucleotide sequence ID" value="NZ_CP012150.1"/>
</dbReference>
<dbReference type="Proteomes" id="UP000062255">
    <property type="component" value="Chromosome"/>
</dbReference>
<dbReference type="OrthoDB" id="4756402at2"/>
<organism evidence="1 2">
    <name type="scientific">Mycolicibacterium goodii</name>
    <name type="common">Mycobacterium goodii</name>
    <dbReference type="NCBI Taxonomy" id="134601"/>
    <lineage>
        <taxon>Bacteria</taxon>
        <taxon>Bacillati</taxon>
        <taxon>Actinomycetota</taxon>
        <taxon>Actinomycetes</taxon>
        <taxon>Mycobacteriales</taxon>
        <taxon>Mycobacteriaceae</taxon>
        <taxon>Mycolicibacterium</taxon>
    </lineage>
</organism>
<accession>A0A0K0X204</accession>
<proteinExistence type="predicted"/>
<dbReference type="EMBL" id="CP012150">
    <property type="protein sequence ID" value="AKS31338.1"/>
    <property type="molecule type" value="Genomic_DNA"/>
</dbReference>
<gene>
    <name evidence="1" type="ORF">AFA91_04960</name>
</gene>